<dbReference type="InterPro" id="IPR012340">
    <property type="entry name" value="NA-bd_OB-fold"/>
</dbReference>
<organism evidence="13 14">
    <name type="scientific">Phenylobacterium deserti</name>
    <dbReference type="NCBI Taxonomy" id="1914756"/>
    <lineage>
        <taxon>Bacteria</taxon>
        <taxon>Pseudomonadati</taxon>
        <taxon>Pseudomonadota</taxon>
        <taxon>Alphaproteobacteria</taxon>
        <taxon>Caulobacterales</taxon>
        <taxon>Caulobacteraceae</taxon>
        <taxon>Phenylobacterium</taxon>
    </lineage>
</organism>
<comment type="subcellular location">
    <subcellularLocation>
        <location evidence="10">Cell membrane</location>
        <topology evidence="10">Single-pass type II membrane protein</topology>
    </subcellularLocation>
    <subcellularLocation>
        <location evidence="1">Membrane</location>
    </subcellularLocation>
</comment>
<evidence type="ECO:0000256" key="9">
    <source>
        <dbReference type="ARBA" id="ARBA00023136"/>
    </source>
</evidence>
<evidence type="ECO:0000256" key="11">
    <source>
        <dbReference type="PIRSR" id="PIRSR604329-50"/>
    </source>
</evidence>
<accession>A0A328ASQ7</accession>
<keyword evidence="5 10" id="KW-0201">Cytochrome c-type biogenesis</keyword>
<keyword evidence="6 10" id="KW-0735">Signal-anchor</keyword>
<evidence type="ECO:0000256" key="5">
    <source>
        <dbReference type="ARBA" id="ARBA00022748"/>
    </source>
</evidence>
<dbReference type="Proteomes" id="UP000249725">
    <property type="component" value="Unassembled WGS sequence"/>
</dbReference>
<evidence type="ECO:0000256" key="8">
    <source>
        <dbReference type="ARBA" id="ARBA00023004"/>
    </source>
</evidence>
<comment type="caution">
    <text evidence="13">The sequence shown here is derived from an EMBL/GenBank/DDBJ whole genome shotgun (WGS) entry which is preliminary data.</text>
</comment>
<dbReference type="Pfam" id="PF03100">
    <property type="entry name" value="CcmE"/>
    <property type="match status" value="1"/>
</dbReference>
<evidence type="ECO:0000256" key="2">
    <source>
        <dbReference type="ARBA" id="ARBA00022617"/>
    </source>
</evidence>
<evidence type="ECO:0000256" key="7">
    <source>
        <dbReference type="ARBA" id="ARBA00022989"/>
    </source>
</evidence>
<keyword evidence="14" id="KW-1185">Reference proteome</keyword>
<feature type="topological domain" description="Cytoplasmic" evidence="10">
    <location>
        <begin position="1"/>
        <end position="13"/>
    </location>
</feature>
<dbReference type="GO" id="GO:0017003">
    <property type="term" value="P:protein-heme linkage"/>
    <property type="evidence" value="ECO:0007669"/>
    <property type="project" value="UniProtKB-UniRule"/>
</dbReference>
<dbReference type="PANTHER" id="PTHR34128:SF2">
    <property type="entry name" value="CYTOCHROME C-TYPE BIOGENESIS PROTEIN CCME HOMOLOG, MITOCHONDRIAL"/>
    <property type="match status" value="1"/>
</dbReference>
<dbReference type="SUPFAM" id="SSF82093">
    <property type="entry name" value="Heme chaperone CcmE"/>
    <property type="match status" value="1"/>
</dbReference>
<feature type="binding site" description="axial binding residue" evidence="10 11">
    <location>
        <position position="132"/>
    </location>
    <ligand>
        <name>heme</name>
        <dbReference type="ChEBI" id="CHEBI:30413"/>
    </ligand>
    <ligandPart>
        <name>Fe</name>
        <dbReference type="ChEBI" id="CHEBI:18248"/>
    </ligandPart>
</feature>
<dbReference type="EMBL" id="QFYR01000001">
    <property type="protein sequence ID" value="RAK56716.1"/>
    <property type="molecule type" value="Genomic_DNA"/>
</dbReference>
<feature type="topological domain" description="Extracellular" evidence="10">
    <location>
        <begin position="35"/>
        <end position="168"/>
    </location>
</feature>
<dbReference type="PANTHER" id="PTHR34128">
    <property type="entry name" value="CYTOCHROME C-TYPE BIOGENESIS PROTEIN CCME HOMOLOG, MITOCHONDRIAL"/>
    <property type="match status" value="1"/>
</dbReference>
<proteinExistence type="inferred from homology"/>
<protein>
    <recommendedName>
        <fullName evidence="10">Cytochrome c-type biogenesis protein CcmE</fullName>
    </recommendedName>
    <alternativeName>
        <fullName evidence="10">Cytochrome c maturation protein E</fullName>
    </alternativeName>
    <alternativeName>
        <fullName evidence="10">Heme chaperone CcmE</fullName>
    </alternativeName>
</protein>
<evidence type="ECO:0000256" key="1">
    <source>
        <dbReference type="ARBA" id="ARBA00004370"/>
    </source>
</evidence>
<dbReference type="OrthoDB" id="9793584at2"/>
<feature type="region of interest" description="Disordered" evidence="12">
    <location>
        <begin position="143"/>
        <end position="168"/>
    </location>
</feature>
<keyword evidence="9 10" id="KW-0472">Membrane</keyword>
<dbReference type="RefSeq" id="WP_111513067.1">
    <property type="nucleotide sequence ID" value="NZ_QFYR01000001.1"/>
</dbReference>
<gene>
    <name evidence="10" type="primary">ccmE</name>
    <name evidence="10" type="synonym">cycJ</name>
    <name evidence="13" type="ORF">DJ018_01690</name>
</gene>
<evidence type="ECO:0000256" key="10">
    <source>
        <dbReference type="HAMAP-Rule" id="MF_01959"/>
    </source>
</evidence>
<keyword evidence="8 10" id="KW-0408">Iron</keyword>
<comment type="function">
    <text evidence="10">Heme chaperone required for the biogenesis of c-type cytochromes. Transiently binds heme delivered by CcmC and transfers the heme to apo-cytochromes in a process facilitated by CcmF and CcmH.</text>
</comment>
<evidence type="ECO:0000256" key="3">
    <source>
        <dbReference type="ARBA" id="ARBA00022692"/>
    </source>
</evidence>
<dbReference type="GO" id="GO:0005886">
    <property type="term" value="C:plasma membrane"/>
    <property type="evidence" value="ECO:0007669"/>
    <property type="project" value="UniProtKB-SubCell"/>
</dbReference>
<dbReference type="InterPro" id="IPR036127">
    <property type="entry name" value="CcmE-like_sf"/>
</dbReference>
<dbReference type="InterPro" id="IPR004329">
    <property type="entry name" value="CcmE"/>
</dbReference>
<dbReference type="GO" id="GO:0020037">
    <property type="term" value="F:heme binding"/>
    <property type="evidence" value="ECO:0007669"/>
    <property type="project" value="InterPro"/>
</dbReference>
<feature type="binding site" description="covalent" evidence="10 11">
    <location>
        <position position="128"/>
    </location>
    <ligand>
        <name>heme</name>
        <dbReference type="ChEBI" id="CHEBI:30413"/>
    </ligand>
</feature>
<name>A0A328ASQ7_9CAUL</name>
<comment type="similarity">
    <text evidence="10">Belongs to the CcmE/CycJ family.</text>
</comment>
<dbReference type="GO" id="GO:0046872">
    <property type="term" value="F:metal ion binding"/>
    <property type="evidence" value="ECO:0007669"/>
    <property type="project" value="UniProtKB-KW"/>
</dbReference>
<evidence type="ECO:0000256" key="6">
    <source>
        <dbReference type="ARBA" id="ARBA00022968"/>
    </source>
</evidence>
<dbReference type="Gene3D" id="2.40.50.140">
    <property type="entry name" value="Nucleic acid-binding proteins"/>
    <property type="match status" value="1"/>
</dbReference>
<dbReference type="AlphaFoldDB" id="A0A328ASQ7"/>
<keyword evidence="4 10" id="KW-0479">Metal-binding</keyword>
<keyword evidence="2 10" id="KW-0349">Heme</keyword>
<reference evidence="14" key="1">
    <citation type="submission" date="2018-05" db="EMBL/GenBank/DDBJ databases">
        <authorList>
            <person name="Li X."/>
        </authorList>
    </citation>
    <scope>NUCLEOTIDE SEQUENCE [LARGE SCALE GENOMIC DNA]</scope>
    <source>
        <strain evidence="14">YIM 73061</strain>
    </source>
</reference>
<evidence type="ECO:0000256" key="4">
    <source>
        <dbReference type="ARBA" id="ARBA00022723"/>
    </source>
</evidence>
<keyword evidence="3 10" id="KW-0812">Transmembrane</keyword>
<keyword evidence="7 10" id="KW-1133">Transmembrane helix</keyword>
<evidence type="ECO:0000256" key="12">
    <source>
        <dbReference type="SAM" id="MobiDB-lite"/>
    </source>
</evidence>
<evidence type="ECO:0000313" key="13">
    <source>
        <dbReference type="EMBL" id="RAK56716.1"/>
    </source>
</evidence>
<sequence>MSWLPKSRKARRRLTLIAAIAPVLAIAVGLTLWGLRDSISFFYTPSQADAAQPPAGRSIQLGGLVAPGSVIKHSDGRVEFTVQDQKAADKVVFQGDLPDLFREGQGIVAVGSFRDDGVFHAKQVLAKHDERYMPREVQDALKEQGEWYGEGAKPHEAAPATRTDASAT</sequence>
<dbReference type="HAMAP" id="MF_01959">
    <property type="entry name" value="CcmE"/>
    <property type="match status" value="1"/>
</dbReference>
<dbReference type="NCBIfam" id="NF009727">
    <property type="entry name" value="PRK13254.1-1"/>
    <property type="match status" value="1"/>
</dbReference>
<keyword evidence="10" id="KW-1003">Cell membrane</keyword>
<dbReference type="NCBIfam" id="NF009731">
    <property type="entry name" value="PRK13254.1-5"/>
    <property type="match status" value="1"/>
</dbReference>
<evidence type="ECO:0000313" key="14">
    <source>
        <dbReference type="Proteomes" id="UP000249725"/>
    </source>
</evidence>
<dbReference type="GO" id="GO:0017004">
    <property type="term" value="P:cytochrome complex assembly"/>
    <property type="evidence" value="ECO:0007669"/>
    <property type="project" value="UniProtKB-KW"/>
</dbReference>